<evidence type="ECO:0000313" key="11">
    <source>
        <dbReference type="EnsemblPlants" id="PGSC0003DMT400038718"/>
    </source>
</evidence>
<dbReference type="GO" id="GO:0005737">
    <property type="term" value="C:cytoplasm"/>
    <property type="evidence" value="ECO:0007669"/>
    <property type="project" value="UniProtKB-SubCell"/>
</dbReference>
<dbReference type="SMART" id="SM00382">
    <property type="entry name" value="AAA"/>
    <property type="match status" value="1"/>
</dbReference>
<dbReference type="OMA" id="REPAVIF"/>
<dbReference type="Pfam" id="PF17862">
    <property type="entry name" value="AAA_lid_3"/>
    <property type="match status" value="1"/>
</dbReference>
<dbReference type="GO" id="GO:0016887">
    <property type="term" value="F:ATP hydrolysis activity"/>
    <property type="evidence" value="ECO:0007669"/>
    <property type="project" value="InterPro"/>
</dbReference>
<dbReference type="eggNOG" id="KOG0728">
    <property type="taxonomic scope" value="Eukaryota"/>
</dbReference>
<dbReference type="GO" id="GO:0036402">
    <property type="term" value="F:proteasome-activating activity"/>
    <property type="evidence" value="ECO:0000318"/>
    <property type="project" value="GO_Central"/>
</dbReference>
<keyword evidence="4" id="KW-0547">Nucleotide-binding</keyword>
<feature type="domain" description="AAA+ ATPase" evidence="10">
    <location>
        <begin position="192"/>
        <end position="348"/>
    </location>
</feature>
<dbReference type="FunFam" id="3.40.50.300:FF:002457">
    <property type="entry name" value="26S proteasome regulatory subunit 8"/>
    <property type="match status" value="1"/>
</dbReference>
<evidence type="ECO:0000256" key="6">
    <source>
        <dbReference type="ARBA" id="ARBA00022942"/>
    </source>
</evidence>
<dbReference type="Gene3D" id="1.10.8.60">
    <property type="match status" value="1"/>
</dbReference>
<reference evidence="11" key="2">
    <citation type="submission" date="2015-06" db="UniProtKB">
        <authorList>
            <consortium name="EnsemblPlants"/>
        </authorList>
    </citation>
    <scope>IDENTIFICATION</scope>
    <source>
        <strain evidence="11">DM1-3 516 R44</strain>
    </source>
</reference>
<feature type="coiled-coil region" evidence="8">
    <location>
        <begin position="38"/>
        <end position="72"/>
    </location>
</feature>
<dbReference type="OrthoDB" id="1154031at2759"/>
<evidence type="ECO:0000256" key="5">
    <source>
        <dbReference type="ARBA" id="ARBA00022840"/>
    </source>
</evidence>
<dbReference type="InParanoid" id="M1B7A1"/>
<dbReference type="ExpressionAtlas" id="M1B7A1">
    <property type="expression patterns" value="baseline"/>
</dbReference>
<dbReference type="HOGENOM" id="CLU_000688_2_1_1"/>
<evidence type="ECO:0000256" key="9">
    <source>
        <dbReference type="SAM" id="MobiDB-lite"/>
    </source>
</evidence>
<evidence type="ECO:0000256" key="4">
    <source>
        <dbReference type="ARBA" id="ARBA00022741"/>
    </source>
</evidence>
<comment type="similarity">
    <text evidence="2">Belongs to the AAA ATPase family.</text>
</comment>
<organism evidence="11 12">
    <name type="scientific">Solanum tuberosum</name>
    <name type="common">Potato</name>
    <dbReference type="NCBI Taxonomy" id="4113"/>
    <lineage>
        <taxon>Eukaryota</taxon>
        <taxon>Viridiplantae</taxon>
        <taxon>Streptophyta</taxon>
        <taxon>Embryophyta</taxon>
        <taxon>Tracheophyta</taxon>
        <taxon>Spermatophyta</taxon>
        <taxon>Magnoliopsida</taxon>
        <taxon>eudicotyledons</taxon>
        <taxon>Gunneridae</taxon>
        <taxon>Pentapetalae</taxon>
        <taxon>asterids</taxon>
        <taxon>lamiids</taxon>
        <taxon>Solanales</taxon>
        <taxon>Solanaceae</taxon>
        <taxon>Solanoideae</taxon>
        <taxon>Solaneae</taxon>
        <taxon>Solanum</taxon>
    </lineage>
</organism>
<evidence type="ECO:0000256" key="3">
    <source>
        <dbReference type="ARBA" id="ARBA00022490"/>
    </source>
</evidence>
<dbReference type="GO" id="GO:0043161">
    <property type="term" value="P:proteasome-mediated ubiquitin-dependent protein catabolic process"/>
    <property type="evidence" value="ECO:0000318"/>
    <property type="project" value="GO_Central"/>
</dbReference>
<evidence type="ECO:0000256" key="8">
    <source>
        <dbReference type="SAM" id="Coils"/>
    </source>
</evidence>
<dbReference type="Gene3D" id="3.40.50.300">
    <property type="entry name" value="P-loop containing nucleotide triphosphate hydrolases"/>
    <property type="match status" value="1"/>
</dbReference>
<dbReference type="PaxDb" id="4113-PGSC0003DMT400038718"/>
<keyword evidence="3" id="KW-0963">Cytoplasm</keyword>
<dbReference type="Proteomes" id="UP000011115">
    <property type="component" value="Unassembled WGS sequence"/>
</dbReference>
<reference evidence="12" key="1">
    <citation type="journal article" date="2011" name="Nature">
        <title>Genome sequence and analysis of the tuber crop potato.</title>
        <authorList>
            <consortium name="The Potato Genome Sequencing Consortium"/>
        </authorList>
    </citation>
    <scope>NUCLEOTIDE SEQUENCE [LARGE SCALE GENOMIC DNA]</scope>
    <source>
        <strain evidence="12">cv. DM1-3 516 R44</strain>
    </source>
</reference>
<dbReference type="InterPro" id="IPR050221">
    <property type="entry name" value="26S_Proteasome_ATPase"/>
</dbReference>
<keyword evidence="8" id="KW-0175">Coiled coil</keyword>
<evidence type="ECO:0000256" key="2">
    <source>
        <dbReference type="ARBA" id="ARBA00006914"/>
    </source>
</evidence>
<evidence type="ECO:0000259" key="10">
    <source>
        <dbReference type="SMART" id="SM00382"/>
    </source>
</evidence>
<keyword evidence="12" id="KW-1185">Reference proteome</keyword>
<accession>M1B7A1</accession>
<dbReference type="InterPro" id="IPR032501">
    <property type="entry name" value="Prot_ATP_ID_OB_2nd"/>
</dbReference>
<protein>
    <submittedName>
        <fullName evidence="11">ATSUG1</fullName>
    </submittedName>
</protein>
<dbReference type="GO" id="GO:0005524">
    <property type="term" value="F:ATP binding"/>
    <property type="evidence" value="ECO:0007669"/>
    <property type="project" value="UniProtKB-KW"/>
</dbReference>
<dbReference type="Gramene" id="PGSC0003DMT400038718">
    <property type="protein sequence ID" value="PGSC0003DMT400038718"/>
    <property type="gene ID" value="PGSC0003DMG400014964"/>
</dbReference>
<evidence type="ECO:0000256" key="7">
    <source>
        <dbReference type="ARBA" id="ARBA00061931"/>
    </source>
</evidence>
<gene>
    <name evidence="11" type="primary">LOC102583713</name>
</gene>
<dbReference type="FunCoup" id="M1B7A1">
    <property type="interactions" value="3253"/>
</dbReference>
<dbReference type="AlphaFoldDB" id="M1B7A1"/>
<proteinExistence type="inferred from homology"/>
<keyword evidence="6" id="KW-0647">Proteasome</keyword>
<dbReference type="FunFam" id="1.10.8.60:FF:000006">
    <property type="entry name" value="26S protease regulatory subunit 8"/>
    <property type="match status" value="1"/>
</dbReference>
<name>M1B7A1_SOLTU</name>
<feature type="compositionally biased region" description="Basic and acidic residues" evidence="9">
    <location>
        <begin position="1"/>
        <end position="19"/>
    </location>
</feature>
<comment type="subcellular location">
    <subcellularLocation>
        <location evidence="1">Cytoplasm</location>
    </subcellularLocation>
</comment>
<dbReference type="PANTHER" id="PTHR23073">
    <property type="entry name" value="26S PROTEASOME REGULATORY SUBUNIT"/>
    <property type="match status" value="1"/>
</dbReference>
<dbReference type="Pfam" id="PF00004">
    <property type="entry name" value="AAA"/>
    <property type="match status" value="2"/>
</dbReference>
<dbReference type="FunFam" id="2.40.50.140:FF:000044">
    <property type="entry name" value="26S protease regulatory subunit 8"/>
    <property type="match status" value="1"/>
</dbReference>
<dbReference type="Pfam" id="PF16450">
    <property type="entry name" value="Prot_ATP_ID_OB_C"/>
    <property type="match status" value="1"/>
</dbReference>
<dbReference type="InterPro" id="IPR012340">
    <property type="entry name" value="NA-bd_OB-fold"/>
</dbReference>
<evidence type="ECO:0000256" key="1">
    <source>
        <dbReference type="ARBA" id="ARBA00004496"/>
    </source>
</evidence>
<dbReference type="EnsemblPlants" id="PGSC0003DMT400038718">
    <property type="protein sequence ID" value="PGSC0003DMT400038718"/>
    <property type="gene ID" value="PGSC0003DMG400014964"/>
</dbReference>
<dbReference type="Gene3D" id="2.40.50.140">
    <property type="entry name" value="Nucleic acid-binding proteins"/>
    <property type="match status" value="1"/>
</dbReference>
<dbReference type="SUPFAM" id="SSF52540">
    <property type="entry name" value="P-loop containing nucleoside triphosphate hydrolases"/>
    <property type="match status" value="1"/>
</dbReference>
<sequence>MASVDVEKSRSDMEREEACSAKPTKQGEGLRQYYMQHIHDLQLQVRVKTHNLNRLEAQRNELNSKVRMLKEELQLLQEPGSYVGEVVKVMGKSKVLVKVHPEGKYVVDIGKNIDITKITPSTRVALRNDSYVLHLILPSKVDPLVNLMKVEKVPDSTYDMIGGLDQQIKEIKEVIELPIKHPELFESLGIAQPKGVLLYGPPGTGKTLLARAVAHHTDCTFIRVSGSELVQKYIGEGSRMVRELFVMARGEVPYHGFLPDSILGPLFKREALDLLGWNQGVAMVTVKCRGQCLNFSISLMDLRHQIKSRQAQRAVSIVLMATNRIDILDQALLRPGRIDRKIEFPNPNEESRQDILKIHSRKMNLMRGIDLKKIAEKMSGASGAELKAVCTEAGMFALRERRVHVTQEDFEMAVAKVMKKETEKNMSLRKLWK</sequence>
<dbReference type="InterPro" id="IPR041569">
    <property type="entry name" value="AAA_lid_3"/>
</dbReference>
<dbReference type="InterPro" id="IPR027417">
    <property type="entry name" value="P-loop_NTPase"/>
</dbReference>
<dbReference type="STRING" id="4113.M1B7A1"/>
<evidence type="ECO:0000313" key="12">
    <source>
        <dbReference type="Proteomes" id="UP000011115"/>
    </source>
</evidence>
<dbReference type="InterPro" id="IPR003593">
    <property type="entry name" value="AAA+_ATPase"/>
</dbReference>
<dbReference type="InterPro" id="IPR003959">
    <property type="entry name" value="ATPase_AAA_core"/>
</dbReference>
<dbReference type="GO" id="GO:0008540">
    <property type="term" value="C:proteasome regulatory particle, base subcomplex"/>
    <property type="evidence" value="ECO:0000318"/>
    <property type="project" value="GO_Central"/>
</dbReference>
<feature type="region of interest" description="Disordered" evidence="9">
    <location>
        <begin position="1"/>
        <end position="26"/>
    </location>
</feature>
<comment type="subunit">
    <text evidence="7">Component of the 19S regulatory particle (RP/PA700) base subcomplex of the 26S proteasome. The 26S proteasome is composed of a core protease (CP), known as the 20S proteasome, capped at one or both ends by the 19S regulatory particle (RP/PA700). The RP/PA700 complex is composed of at least 17 different subunits in two subcomplexes, the base and the lid, which form the portions proximal and distal to the 20S proteolytic core, respectively.</text>
</comment>
<keyword evidence="5" id="KW-0067">ATP-binding</keyword>